<organism evidence="3 4">
    <name type="scientific">Macrostomum lignano</name>
    <dbReference type="NCBI Taxonomy" id="282301"/>
    <lineage>
        <taxon>Eukaryota</taxon>
        <taxon>Metazoa</taxon>
        <taxon>Spiralia</taxon>
        <taxon>Lophotrochozoa</taxon>
        <taxon>Platyhelminthes</taxon>
        <taxon>Rhabditophora</taxon>
        <taxon>Macrostomorpha</taxon>
        <taxon>Macrostomida</taxon>
        <taxon>Macrostomidae</taxon>
        <taxon>Macrostomum</taxon>
    </lineage>
</organism>
<dbReference type="InterPro" id="IPR037614">
    <property type="entry name" value="Kazrin"/>
</dbReference>
<feature type="compositionally biased region" description="Low complexity" evidence="1">
    <location>
        <begin position="353"/>
        <end position="363"/>
    </location>
</feature>
<accession>A0A267GGS0</accession>
<comment type="caution">
    <text evidence="3">The sequence shown here is derived from an EMBL/GenBank/DDBJ whole genome shotgun (WGS) entry which is preliminary data.</text>
</comment>
<feature type="region of interest" description="Disordered" evidence="1">
    <location>
        <begin position="322"/>
        <end position="394"/>
    </location>
</feature>
<proteinExistence type="predicted"/>
<gene>
    <name evidence="3" type="ORF">BOX15_Mlig016451g3</name>
</gene>
<dbReference type="PANTHER" id="PTHR12776">
    <property type="entry name" value="KAZRIN-RELATED"/>
    <property type="match status" value="1"/>
</dbReference>
<evidence type="ECO:0000256" key="1">
    <source>
        <dbReference type="SAM" id="MobiDB-lite"/>
    </source>
</evidence>
<dbReference type="Proteomes" id="UP000215902">
    <property type="component" value="Unassembled WGS sequence"/>
</dbReference>
<feature type="non-terminal residue" evidence="3">
    <location>
        <position position="1"/>
    </location>
</feature>
<evidence type="ECO:0000313" key="4">
    <source>
        <dbReference type="Proteomes" id="UP000215902"/>
    </source>
</evidence>
<dbReference type="Gene3D" id="1.10.150.50">
    <property type="entry name" value="Transcription Factor, Ets-1"/>
    <property type="match status" value="1"/>
</dbReference>
<evidence type="ECO:0000259" key="2">
    <source>
        <dbReference type="PROSITE" id="PS50105"/>
    </source>
</evidence>
<feature type="compositionally biased region" description="Low complexity" evidence="1">
    <location>
        <begin position="73"/>
        <end position="82"/>
    </location>
</feature>
<dbReference type="STRING" id="282301.A0A267GGS0"/>
<dbReference type="EMBL" id="NIVC01000341">
    <property type="protein sequence ID" value="PAA85196.1"/>
    <property type="molecule type" value="Genomic_DNA"/>
</dbReference>
<keyword evidence="4" id="KW-1185">Reference proteome</keyword>
<evidence type="ECO:0000313" key="3">
    <source>
        <dbReference type="EMBL" id="PAA85196.1"/>
    </source>
</evidence>
<dbReference type="AlphaFoldDB" id="A0A267GGS0"/>
<dbReference type="InterPro" id="IPR001660">
    <property type="entry name" value="SAM"/>
</dbReference>
<dbReference type="PROSITE" id="PS50105">
    <property type="entry name" value="SAM_DOMAIN"/>
    <property type="match status" value="1"/>
</dbReference>
<feature type="region of interest" description="Disordered" evidence="1">
    <location>
        <begin position="61"/>
        <end position="82"/>
    </location>
</feature>
<reference evidence="3 4" key="1">
    <citation type="submission" date="2017-06" db="EMBL/GenBank/DDBJ databases">
        <title>A platform for efficient transgenesis in Macrostomum lignano, a flatworm model organism for stem cell research.</title>
        <authorList>
            <person name="Berezikov E."/>
        </authorList>
    </citation>
    <scope>NUCLEOTIDE SEQUENCE [LARGE SCALE GENOMIC DNA]</scope>
    <source>
        <strain evidence="3">DV1</strain>
        <tissue evidence="3">Whole organism</tissue>
    </source>
</reference>
<feature type="compositionally biased region" description="Basic residues" evidence="1">
    <location>
        <begin position="333"/>
        <end position="347"/>
    </location>
</feature>
<dbReference type="PANTHER" id="PTHR12776:SF1">
    <property type="entry name" value="KAZRIN"/>
    <property type="match status" value="1"/>
</dbReference>
<feature type="region of interest" description="Disordered" evidence="1">
    <location>
        <begin position="1"/>
        <end position="28"/>
    </location>
</feature>
<name>A0A267GGS0_9PLAT</name>
<feature type="domain" description="SAM" evidence="2">
    <location>
        <begin position="93"/>
        <end position="155"/>
    </location>
</feature>
<protein>
    <recommendedName>
        <fullName evidence="2">SAM domain-containing protein</fullName>
    </recommendedName>
</protein>
<dbReference type="InterPro" id="IPR013761">
    <property type="entry name" value="SAM/pointed_sf"/>
</dbReference>
<sequence>LNKQRKRVQSLQQQQQQQQQFSSGSTVSLSTQTEPGFFTSQAMPSSTLSLMKLSIGNVSAAESSASGPEHTAGGQQQQQPSPSIGSAVWIAEQFLPSLGLRQFSAAFQSAGIDLSRLLSLDKRQLAKLDQQYAFGLSRRRHRRSLLMGVELLRRLRCDWDSLERLRSRAWAAIPLLFWSNANLAQWLASAVGCVAKPGVTDDTSGLHGALLVWSSDWQHLLSDAVKHHHQQQQSSTVADALADMDRLVRESLAMRPDEIEDCVISGASGSSIVSGGASRQSVVIAATVAAALPARAGHDNSSGVDEEDEEQHLVDLSTMTFTEQQPSQQHQQQSRHKQPPVVPRRHNHDKEPNNNQNNSGDNNSHQDSRNRKNHRLSLGAVSPVRLAPYRDTMI</sequence>
<dbReference type="SUPFAM" id="SSF47769">
    <property type="entry name" value="SAM/Pointed domain"/>
    <property type="match status" value="1"/>
</dbReference>